<dbReference type="Proteomes" id="UP000831785">
    <property type="component" value="Chromosome"/>
</dbReference>
<evidence type="ECO:0000313" key="2">
    <source>
        <dbReference type="EMBL" id="UOQ54140.1"/>
    </source>
</evidence>
<accession>A0ABY4FCI3</accession>
<proteinExistence type="predicted"/>
<evidence type="ECO:0000256" key="1">
    <source>
        <dbReference type="SAM" id="MobiDB-lite"/>
    </source>
</evidence>
<feature type="compositionally biased region" description="Low complexity" evidence="1">
    <location>
        <begin position="51"/>
        <end position="62"/>
    </location>
</feature>
<evidence type="ECO:0000313" key="3">
    <source>
        <dbReference type="Proteomes" id="UP000831785"/>
    </source>
</evidence>
<name>A0ABY4FCI3_9BACT</name>
<dbReference type="EMBL" id="CP095049">
    <property type="protein sequence ID" value="UOQ54140.1"/>
    <property type="molecule type" value="Genomic_DNA"/>
</dbReference>
<keyword evidence="3" id="KW-1185">Reference proteome</keyword>
<organism evidence="2 3">
    <name type="scientific">Hymenobacter cellulosivorans</name>
    <dbReference type="NCBI Taxonomy" id="2932249"/>
    <lineage>
        <taxon>Bacteria</taxon>
        <taxon>Pseudomonadati</taxon>
        <taxon>Bacteroidota</taxon>
        <taxon>Cytophagia</taxon>
        <taxon>Cytophagales</taxon>
        <taxon>Hymenobacteraceae</taxon>
        <taxon>Hymenobacter</taxon>
    </lineage>
</organism>
<sequence>MRKLTARVGLSVGGNSSAGAVVTESGRRAFRTVSGGKVNWIETEVAGGKGLSPSPTLPAAAPRLISSQPKTSNSRRARMAQRLWAT</sequence>
<protein>
    <submittedName>
        <fullName evidence="2">Uncharacterized protein</fullName>
    </submittedName>
</protein>
<gene>
    <name evidence="2" type="ORF">MUN80_05095</name>
</gene>
<reference evidence="2 3" key="1">
    <citation type="submission" date="2022-04" db="EMBL/GenBank/DDBJ databases">
        <title>Hymenobacter sp. isolated from the air.</title>
        <authorList>
            <person name="Won M."/>
            <person name="Lee C.-M."/>
            <person name="Woen H.-Y."/>
            <person name="Kwon S.-W."/>
        </authorList>
    </citation>
    <scope>NUCLEOTIDE SEQUENCE [LARGE SCALE GENOMIC DNA]</scope>
    <source>
        <strain evidence="3">5116 S-27</strain>
    </source>
</reference>
<dbReference type="RefSeq" id="WP_244720465.1">
    <property type="nucleotide sequence ID" value="NZ_CP095049.1"/>
</dbReference>
<feature type="region of interest" description="Disordered" evidence="1">
    <location>
        <begin position="47"/>
        <end position="86"/>
    </location>
</feature>